<dbReference type="RefSeq" id="WP_379653057.1">
    <property type="nucleotide sequence ID" value="NZ_JBHTMB010000167.1"/>
</dbReference>
<keyword evidence="5" id="KW-0804">Transcription</keyword>
<dbReference type="Proteomes" id="UP001597182">
    <property type="component" value="Unassembled WGS sequence"/>
</dbReference>
<keyword evidence="3" id="KW-0805">Transcription regulation</keyword>
<protein>
    <submittedName>
        <fullName evidence="7">ABC transporter substrate-binding protein</fullName>
    </submittedName>
</protein>
<keyword evidence="2" id="KW-0732">Signal</keyword>
<dbReference type="PANTHER" id="PTHR44688">
    <property type="entry name" value="DNA-BINDING TRANSCRIPTIONAL ACTIVATOR DEVR_DOSR"/>
    <property type="match status" value="1"/>
</dbReference>
<evidence type="ECO:0000313" key="8">
    <source>
        <dbReference type="Proteomes" id="UP001597182"/>
    </source>
</evidence>
<gene>
    <name evidence="7" type="ORF">ACFQ34_20150</name>
</gene>
<evidence type="ECO:0000256" key="2">
    <source>
        <dbReference type="ARBA" id="ARBA00022729"/>
    </source>
</evidence>
<name>A0ABW3VL31_9PSEU</name>
<dbReference type="CDD" id="cd06170">
    <property type="entry name" value="LuxR_C_like"/>
    <property type="match status" value="1"/>
</dbReference>
<dbReference type="PRINTS" id="PR00038">
    <property type="entry name" value="HTHLUXR"/>
</dbReference>
<evidence type="ECO:0000259" key="6">
    <source>
        <dbReference type="PROSITE" id="PS50043"/>
    </source>
</evidence>
<dbReference type="PROSITE" id="PS50043">
    <property type="entry name" value="HTH_LUXR_2"/>
    <property type="match status" value="1"/>
</dbReference>
<organism evidence="7 8">
    <name type="scientific">Pseudonocardia benzenivorans</name>
    <dbReference type="NCBI Taxonomy" id="228005"/>
    <lineage>
        <taxon>Bacteria</taxon>
        <taxon>Bacillati</taxon>
        <taxon>Actinomycetota</taxon>
        <taxon>Actinomycetes</taxon>
        <taxon>Pseudonocardiales</taxon>
        <taxon>Pseudonocardiaceae</taxon>
        <taxon>Pseudonocardia</taxon>
    </lineage>
</organism>
<accession>A0ABW3VL31</accession>
<dbReference type="Gene3D" id="3.40.50.2300">
    <property type="match status" value="2"/>
</dbReference>
<comment type="similarity">
    <text evidence="1">Belongs to the leucine-binding protein family.</text>
</comment>
<dbReference type="Pfam" id="PF00196">
    <property type="entry name" value="GerE"/>
    <property type="match status" value="1"/>
</dbReference>
<evidence type="ECO:0000256" key="3">
    <source>
        <dbReference type="ARBA" id="ARBA00023015"/>
    </source>
</evidence>
<comment type="caution">
    <text evidence="7">The sequence shown here is derived from an EMBL/GenBank/DDBJ whole genome shotgun (WGS) entry which is preliminary data.</text>
</comment>
<keyword evidence="8" id="KW-1185">Reference proteome</keyword>
<sequence>MSETMRPLESHGLDPASSAGAVLSQTTVRVVDNDQFFNRNRHVLGYARAALQLGLDSVDAIFIDEQGTWWNLAIRVSSEIARGGRRATLEVDVVEPPYGISVRELDTLTLLAAGLSNQEIAGRLGNRPKTVATHVERLLAKLDQSTRAGAAAVAAEQGILRLPVPGSGYDLGALAVGLVNEAVHLGLREGLVAKGERRLARRPVRRPVVLGSVLPLIGVASADAEDMRRGAALAVAEINTSGGAAGRAVEHVIAPYDPANPDTLLSAIDGVRGADALTCGYVLDTTAISDVLHKAAGLGVPFLHTLTSRECVDLVARDPKSLGSVFQASSPEDVYGSGFLRFLRYAARVSGGFRGKVALVDSEAEYVGRIPPYVTLRTKSLGLDVVTFRVGSAPSDWAAAARAVREAGVDVAYLSCFVEENLLAFLREHHRDPARTLLYSVYVPSIAGFVERAGHTAENLIWATLVGLYADRFGDGFTHRFKDFHGTFPGRSNACIHYDLVNMLARTWTTTRGPRPIDDVLTALRTTVHRGVSGAYYFGTPGQSCRAFPDECGDASLGQAHLVLQVQDQRHRVIGPTGFAEASLVPLRSPA</sequence>
<dbReference type="SUPFAM" id="SSF53822">
    <property type="entry name" value="Periplasmic binding protein-like I"/>
    <property type="match status" value="1"/>
</dbReference>
<dbReference type="InterPro" id="IPR028082">
    <property type="entry name" value="Peripla_BP_I"/>
</dbReference>
<dbReference type="InterPro" id="IPR036388">
    <property type="entry name" value="WH-like_DNA-bd_sf"/>
</dbReference>
<dbReference type="SMART" id="SM00421">
    <property type="entry name" value="HTH_LUXR"/>
    <property type="match status" value="1"/>
</dbReference>
<evidence type="ECO:0000256" key="5">
    <source>
        <dbReference type="ARBA" id="ARBA00023163"/>
    </source>
</evidence>
<feature type="domain" description="HTH luxR-type" evidence="6">
    <location>
        <begin position="93"/>
        <end position="158"/>
    </location>
</feature>
<dbReference type="EMBL" id="JBHTMB010000167">
    <property type="protein sequence ID" value="MFD1235608.1"/>
    <property type="molecule type" value="Genomic_DNA"/>
</dbReference>
<proteinExistence type="inferred from homology"/>
<reference evidence="8" key="1">
    <citation type="journal article" date="2019" name="Int. J. Syst. Evol. Microbiol.">
        <title>The Global Catalogue of Microorganisms (GCM) 10K type strain sequencing project: providing services to taxonomists for standard genome sequencing and annotation.</title>
        <authorList>
            <consortium name="The Broad Institute Genomics Platform"/>
            <consortium name="The Broad Institute Genome Sequencing Center for Infectious Disease"/>
            <person name="Wu L."/>
            <person name="Ma J."/>
        </authorList>
    </citation>
    <scope>NUCLEOTIDE SEQUENCE [LARGE SCALE GENOMIC DNA]</scope>
    <source>
        <strain evidence="8">CCUG 49018</strain>
    </source>
</reference>
<dbReference type="InterPro" id="IPR016032">
    <property type="entry name" value="Sig_transdc_resp-reg_C-effctor"/>
</dbReference>
<dbReference type="InterPro" id="IPR028081">
    <property type="entry name" value="Leu-bd"/>
</dbReference>
<dbReference type="Pfam" id="PF13458">
    <property type="entry name" value="Peripla_BP_6"/>
    <property type="match status" value="1"/>
</dbReference>
<evidence type="ECO:0000256" key="4">
    <source>
        <dbReference type="ARBA" id="ARBA00023125"/>
    </source>
</evidence>
<dbReference type="InterPro" id="IPR000792">
    <property type="entry name" value="Tscrpt_reg_LuxR_C"/>
</dbReference>
<dbReference type="PANTHER" id="PTHR44688:SF16">
    <property type="entry name" value="DNA-BINDING TRANSCRIPTIONAL ACTIVATOR DEVR_DOSR"/>
    <property type="match status" value="1"/>
</dbReference>
<evidence type="ECO:0000256" key="1">
    <source>
        <dbReference type="ARBA" id="ARBA00010062"/>
    </source>
</evidence>
<evidence type="ECO:0000313" key="7">
    <source>
        <dbReference type="EMBL" id="MFD1235608.1"/>
    </source>
</evidence>
<dbReference type="SUPFAM" id="SSF46894">
    <property type="entry name" value="C-terminal effector domain of the bipartite response regulators"/>
    <property type="match status" value="1"/>
</dbReference>
<dbReference type="Gene3D" id="1.10.10.10">
    <property type="entry name" value="Winged helix-like DNA-binding domain superfamily/Winged helix DNA-binding domain"/>
    <property type="match status" value="1"/>
</dbReference>
<keyword evidence="4" id="KW-0238">DNA-binding</keyword>